<protein>
    <recommendedName>
        <fullName evidence="4">S-layer protein</fullName>
    </recommendedName>
</protein>
<name>A0A2K2FJK2_9CLOT</name>
<sequence>MKTNKKIVMAASFLLGATMFVTTAFADIASKTGYDLLKDSVKFTAKSMSDKMQSYTIESVFTVKDNDKVLMSESSLEKVDNTKKAVESHSSVEEYNGKNNRSYFSYRDSSSSIWYDQGTDTYYVTEYSKDYDFKPSSNPFEDSHAKDLEKIFDALVGDLKNYVVVEEKSNGSKELSGNLNEGQIPALVNAVTSFLLKQNTSNVLISPDGKTSSATLEDVYVKSVSGKAFVNEDGILESVLATGVLSGKDSNGVTHDITAEALVKVYDIDSTKVSKPNLEGKNVQKSTARDLGGPEITARYVGKYSNNIVIVENDTFVKIGERILEIAHIDDKNVSGHYYEVYDENYADYAAKALDFRFDAEITDPYSAQFTYTDPSGNEQSGNIHFDPTPGKLYFYFTNGRSSLDYDGNFSRVFD</sequence>
<feature type="chain" id="PRO_5014395883" description="S-layer protein" evidence="1">
    <location>
        <begin position="27"/>
        <end position="415"/>
    </location>
</feature>
<keyword evidence="1" id="KW-0732">Signal</keyword>
<comment type="caution">
    <text evidence="2">The sequence shown here is derived from an EMBL/GenBank/DDBJ whole genome shotgun (WGS) entry which is preliminary data.</text>
</comment>
<organism evidence="2 3">
    <name type="scientific">Clostridium thermosuccinogenes</name>
    <dbReference type="NCBI Taxonomy" id="84032"/>
    <lineage>
        <taxon>Bacteria</taxon>
        <taxon>Bacillati</taxon>
        <taxon>Bacillota</taxon>
        <taxon>Clostridia</taxon>
        <taxon>Eubacteriales</taxon>
        <taxon>Clostridiaceae</taxon>
        <taxon>Clostridium</taxon>
    </lineage>
</organism>
<keyword evidence="3" id="KW-1185">Reference proteome</keyword>
<proteinExistence type="predicted"/>
<dbReference type="AlphaFoldDB" id="A0A2K2FJK2"/>
<dbReference type="RefSeq" id="WP_103080485.1">
    <property type="nucleotide sequence ID" value="NZ_CP021850.1"/>
</dbReference>
<evidence type="ECO:0000313" key="2">
    <source>
        <dbReference type="EMBL" id="PNU00870.1"/>
    </source>
</evidence>
<evidence type="ECO:0000256" key="1">
    <source>
        <dbReference type="SAM" id="SignalP"/>
    </source>
</evidence>
<evidence type="ECO:0008006" key="4">
    <source>
        <dbReference type="Google" id="ProtNLM"/>
    </source>
</evidence>
<dbReference type="KEGG" id="cthd:CDO33_19035"/>
<dbReference type="Proteomes" id="UP000236151">
    <property type="component" value="Unassembled WGS sequence"/>
</dbReference>
<dbReference type="OrthoDB" id="2518519at2"/>
<dbReference type="EMBL" id="NIOJ01000006">
    <property type="protein sequence ID" value="PNU00870.1"/>
    <property type="molecule type" value="Genomic_DNA"/>
</dbReference>
<reference evidence="2 3" key="1">
    <citation type="submission" date="2017-06" db="EMBL/GenBank/DDBJ databases">
        <title>Investigating the central metabolism of Clostridium thermosuccinogenes.</title>
        <authorList>
            <person name="Koendjbiharie J.G."/>
            <person name="van Kranenburg R."/>
        </authorList>
    </citation>
    <scope>NUCLEOTIDE SEQUENCE [LARGE SCALE GENOMIC DNA]</scope>
    <source>
        <strain evidence="2 3">DSM 5806</strain>
    </source>
</reference>
<evidence type="ECO:0000313" key="3">
    <source>
        <dbReference type="Proteomes" id="UP000236151"/>
    </source>
</evidence>
<gene>
    <name evidence="2" type="ORF">CDQ84_04270</name>
</gene>
<accession>A0A2K2FJK2</accession>
<feature type="signal peptide" evidence="1">
    <location>
        <begin position="1"/>
        <end position="26"/>
    </location>
</feature>